<dbReference type="Proteomes" id="UP000310066">
    <property type="component" value="Unassembled WGS sequence"/>
</dbReference>
<feature type="compositionally biased region" description="Polar residues" evidence="1">
    <location>
        <begin position="24"/>
        <end position="38"/>
    </location>
</feature>
<dbReference type="OrthoDB" id="10651920at2759"/>
<comment type="caution">
    <text evidence="2">The sequence shown here is derived from an EMBL/GenBank/DDBJ whole genome shotgun (WGS) entry which is preliminary data.</text>
</comment>
<dbReference type="AlphaFoldDB" id="A0A4U0VBD5"/>
<proteinExistence type="predicted"/>
<dbReference type="EMBL" id="NAJP01000012">
    <property type="protein sequence ID" value="TKA45305.1"/>
    <property type="molecule type" value="Genomic_DNA"/>
</dbReference>
<sequence length="198" mass="21572">MDPRDWEDPLFSNPSFDEAMGGSSPYNSAFDNYTNFDSYTDDTGVALRNPSRSGPTAAGAQPQAQQQQQPAQSKPTGPSAESSSQDSASDTSSRRKRKVTESPESAQSAESGTQKEESMESMKGNNPQHFDFMPTRPMHDLSLEPDSAMMHAPYDFGSAASSPARARDFHIAMPTTARAYIPTTMAQFQHSPVSCDLY</sequence>
<feature type="compositionally biased region" description="Low complexity" evidence="1">
    <location>
        <begin position="57"/>
        <end position="72"/>
    </location>
</feature>
<evidence type="ECO:0000313" key="2">
    <source>
        <dbReference type="EMBL" id="TKA45305.1"/>
    </source>
</evidence>
<protein>
    <submittedName>
        <fullName evidence="2">Uncharacterized protein</fullName>
    </submittedName>
</protein>
<accession>A0A4U0VBD5</accession>
<feature type="compositionally biased region" description="Low complexity" evidence="1">
    <location>
        <begin position="79"/>
        <end position="91"/>
    </location>
</feature>
<evidence type="ECO:0000256" key="1">
    <source>
        <dbReference type="SAM" id="MobiDB-lite"/>
    </source>
</evidence>
<reference evidence="2 3" key="1">
    <citation type="submission" date="2017-03" db="EMBL/GenBank/DDBJ databases">
        <title>Genomes of endolithic fungi from Antarctica.</title>
        <authorList>
            <person name="Coleine C."/>
            <person name="Masonjones S."/>
            <person name="Stajich J.E."/>
        </authorList>
    </citation>
    <scope>NUCLEOTIDE SEQUENCE [LARGE SCALE GENOMIC DNA]</scope>
    <source>
        <strain evidence="2 3">CCFEE 5311</strain>
    </source>
</reference>
<dbReference type="STRING" id="329885.A0A4U0VBD5"/>
<feature type="compositionally biased region" description="Polar residues" evidence="1">
    <location>
        <begin position="102"/>
        <end position="112"/>
    </location>
</feature>
<gene>
    <name evidence="2" type="ORF">B0A54_04401</name>
</gene>
<feature type="region of interest" description="Disordered" evidence="1">
    <location>
        <begin position="1"/>
        <end position="130"/>
    </location>
</feature>
<evidence type="ECO:0000313" key="3">
    <source>
        <dbReference type="Proteomes" id="UP000310066"/>
    </source>
</evidence>
<name>A0A4U0VBD5_9PEZI</name>
<organism evidence="2 3">
    <name type="scientific">Friedmanniomyces endolithicus</name>
    <dbReference type="NCBI Taxonomy" id="329885"/>
    <lineage>
        <taxon>Eukaryota</taxon>
        <taxon>Fungi</taxon>
        <taxon>Dikarya</taxon>
        <taxon>Ascomycota</taxon>
        <taxon>Pezizomycotina</taxon>
        <taxon>Dothideomycetes</taxon>
        <taxon>Dothideomycetidae</taxon>
        <taxon>Mycosphaerellales</taxon>
        <taxon>Teratosphaeriaceae</taxon>
        <taxon>Friedmanniomyces</taxon>
    </lineage>
</organism>